<feature type="compositionally biased region" description="Polar residues" evidence="2">
    <location>
        <begin position="260"/>
        <end position="273"/>
    </location>
</feature>
<sequence>MVQDNERTLETTAVPSNDNLELLERFRQALTSFSTPEDDAVKRLEGFSKYPNQDVEDYFEFVAKVGRPYFKWEIIRPAFLWKLKQVMMDMEKNECEDTTGQLGMCSKEDICCQREFIMKTASEFNGTPFTFQRLCELLVTPSRHYKRLDKYLRAVEKNINVVTTVTEYGERVTGVDEYMEGDEERPHGIEQSFFVKENKAPAAANDMETDSNEPRVMTEVCKPNYMVEEGTVIEKKDINADGEPMEVGNVESDFTRETVAKTNDSSLQKQMTNMEEENNE</sequence>
<dbReference type="Proteomes" id="UP000046393">
    <property type="component" value="Unplaced"/>
</dbReference>
<dbReference type="PANTHER" id="PTHR16487">
    <property type="entry name" value="PPP4R2-RELATED PROTEIN"/>
    <property type="match status" value="1"/>
</dbReference>
<evidence type="ECO:0000313" key="4">
    <source>
        <dbReference type="WBParaSite" id="SMUV_0000422801-mRNA-1"/>
    </source>
</evidence>
<evidence type="ECO:0000313" key="3">
    <source>
        <dbReference type="Proteomes" id="UP000046393"/>
    </source>
</evidence>
<comment type="similarity">
    <text evidence="1">Belongs to the PPP4R2 family.</text>
</comment>
<dbReference type="GO" id="GO:0005634">
    <property type="term" value="C:nucleus"/>
    <property type="evidence" value="ECO:0007669"/>
    <property type="project" value="TreeGrafter"/>
</dbReference>
<dbReference type="WBParaSite" id="SMUV_0000422801-mRNA-1">
    <property type="protein sequence ID" value="SMUV_0000422801-mRNA-1"/>
    <property type="gene ID" value="SMUV_0000422801"/>
</dbReference>
<protein>
    <submittedName>
        <fullName evidence="4">Serine/threonine-protein phosphatase 4 regulatory subunit 2</fullName>
    </submittedName>
</protein>
<reference evidence="4" key="1">
    <citation type="submission" date="2017-02" db="UniProtKB">
        <authorList>
            <consortium name="WormBaseParasite"/>
        </authorList>
    </citation>
    <scope>IDENTIFICATION</scope>
</reference>
<evidence type="ECO:0000256" key="1">
    <source>
        <dbReference type="ARBA" id="ARBA00009207"/>
    </source>
</evidence>
<dbReference type="InterPro" id="IPR015267">
    <property type="entry name" value="PPP4R2"/>
</dbReference>
<keyword evidence="3" id="KW-1185">Reference proteome</keyword>
<name>A0A0N5AII2_9BILA</name>
<dbReference type="GO" id="GO:0030289">
    <property type="term" value="C:protein phosphatase 4 complex"/>
    <property type="evidence" value="ECO:0007669"/>
    <property type="project" value="InterPro"/>
</dbReference>
<dbReference type="PANTHER" id="PTHR16487:SF0">
    <property type="entry name" value="PROTEIN PHOSPHATASE 4 REGULATORY SUBUNIT 2-RELATED"/>
    <property type="match status" value="1"/>
</dbReference>
<dbReference type="STRING" id="451379.A0A0N5AII2"/>
<evidence type="ECO:0000256" key="2">
    <source>
        <dbReference type="SAM" id="MobiDB-lite"/>
    </source>
</evidence>
<dbReference type="AlphaFoldDB" id="A0A0N5AII2"/>
<organism evidence="3 4">
    <name type="scientific">Syphacia muris</name>
    <dbReference type="NCBI Taxonomy" id="451379"/>
    <lineage>
        <taxon>Eukaryota</taxon>
        <taxon>Metazoa</taxon>
        <taxon>Ecdysozoa</taxon>
        <taxon>Nematoda</taxon>
        <taxon>Chromadorea</taxon>
        <taxon>Rhabditida</taxon>
        <taxon>Spirurina</taxon>
        <taxon>Oxyuridomorpha</taxon>
        <taxon>Oxyuroidea</taxon>
        <taxon>Oxyuridae</taxon>
        <taxon>Syphacia</taxon>
    </lineage>
</organism>
<dbReference type="Pfam" id="PF09184">
    <property type="entry name" value="PPP4R2"/>
    <property type="match status" value="1"/>
</dbReference>
<accession>A0A0N5AII2</accession>
<dbReference type="GO" id="GO:0005737">
    <property type="term" value="C:cytoplasm"/>
    <property type="evidence" value="ECO:0007669"/>
    <property type="project" value="TreeGrafter"/>
</dbReference>
<feature type="region of interest" description="Disordered" evidence="2">
    <location>
        <begin position="257"/>
        <end position="280"/>
    </location>
</feature>
<dbReference type="GO" id="GO:0019888">
    <property type="term" value="F:protein phosphatase regulator activity"/>
    <property type="evidence" value="ECO:0007669"/>
    <property type="project" value="InterPro"/>
</dbReference>
<proteinExistence type="inferred from homology"/>